<evidence type="ECO:0000256" key="1">
    <source>
        <dbReference type="ARBA" id="ARBA00004651"/>
    </source>
</evidence>
<feature type="transmembrane region" description="Helical" evidence="9">
    <location>
        <begin position="86"/>
        <end position="105"/>
    </location>
</feature>
<accession>F0SWB9</accession>
<evidence type="ECO:0000256" key="6">
    <source>
        <dbReference type="ARBA" id="ARBA00022989"/>
    </source>
</evidence>
<reference evidence="12" key="2">
    <citation type="submission" date="2011-02" db="EMBL/GenBank/DDBJ databases">
        <title>The complete genome of Syntrophobotulus glycolicus DSM 8271.</title>
        <authorList>
            <person name="Lucas S."/>
            <person name="Copeland A."/>
            <person name="Lapidus A."/>
            <person name="Bruce D."/>
            <person name="Goodwin L."/>
            <person name="Pitluck S."/>
            <person name="Kyrpides N."/>
            <person name="Mavromatis K."/>
            <person name="Pagani I."/>
            <person name="Ivanova N."/>
            <person name="Mikhailova N."/>
            <person name="Chertkov O."/>
            <person name="Held B."/>
            <person name="Detter J.C."/>
            <person name="Tapia R."/>
            <person name="Han C."/>
            <person name="Land M."/>
            <person name="Hauser L."/>
            <person name="Markowitz V."/>
            <person name="Cheng J.-F."/>
            <person name="Hugenholtz P."/>
            <person name="Woyke T."/>
            <person name="Wu D."/>
            <person name="Spring S."/>
            <person name="Schroeder M."/>
            <person name="Brambilla E."/>
            <person name="Klenk H.-P."/>
            <person name="Eisen J.A."/>
        </authorList>
    </citation>
    <scope>NUCLEOTIDE SEQUENCE [LARGE SCALE GENOMIC DNA]</scope>
    <source>
        <strain evidence="12">DSM 8271 / FlGlyR</strain>
    </source>
</reference>
<feature type="transmembrane region" description="Helical" evidence="9">
    <location>
        <begin position="111"/>
        <end position="133"/>
    </location>
</feature>
<protein>
    <submittedName>
        <fullName evidence="11">Drug resistance transporter, EmrB/QacA subfamily</fullName>
    </submittedName>
</protein>
<evidence type="ECO:0000256" key="8">
    <source>
        <dbReference type="SAM" id="MobiDB-lite"/>
    </source>
</evidence>
<evidence type="ECO:0000256" key="2">
    <source>
        <dbReference type="ARBA" id="ARBA00008537"/>
    </source>
</evidence>
<proteinExistence type="inferred from homology"/>
<dbReference type="STRING" id="645991.Sgly_0234"/>
<feature type="transmembrane region" description="Helical" evidence="9">
    <location>
        <begin position="375"/>
        <end position="394"/>
    </location>
</feature>
<keyword evidence="5 9" id="KW-0812">Transmembrane</keyword>
<dbReference type="PROSITE" id="PS50850">
    <property type="entry name" value="MFS"/>
    <property type="match status" value="1"/>
</dbReference>
<sequence length="524" mass="57145">MDEITPIPAADRQGMKWQLSLLIIFIGPIMAMLDSSIVNVAIATMMNDFQTTTSHIQWVVTIYMLALGVIVPTSGWLGDYLGYKRLYLYSLFSFTLGSALCSIALSENFLIAARVIQAIGGGMIMPTTMSMLYKIVPREKIGSAMGMFGISMMVAPALGPTLGGYLVEYVNWRWIFTINVPIGIIGILLAASLIPEFPQNHAGSFDILGCLTSSSALFCLLLALSQGQDWGWTSISIVLLIYSSIALFILFVFHELTTPNPLLDLRVFKNPSFAMGNLIMVIVTIGMYAGLFYVPLFLQSIRGLGALKVGLLMLPPALVSGIFLPISGKLYDRFGPIPPVSIGILLISFSTYLFTNLNLNTPLSTIIGWNCIRSIGMGLTMMPVQTAIMNALPADKIGRGSAITNIISRVAGAFGLAFLTILLNDNNTYFTAYLNWTINDDNLKSLIVSGVADRTTVMTLLQINIAKLAFVKAIDNLFFLTALITLPAFFLTFFLPRKKELKSPSKEIPSAGSTSETDHSIIME</sequence>
<feature type="transmembrane region" description="Helical" evidence="9">
    <location>
        <begin position="230"/>
        <end position="253"/>
    </location>
</feature>
<feature type="domain" description="Major facilitator superfamily (MFS) profile" evidence="10">
    <location>
        <begin position="20"/>
        <end position="500"/>
    </location>
</feature>
<feature type="transmembrane region" description="Helical" evidence="9">
    <location>
        <begin position="477"/>
        <end position="496"/>
    </location>
</feature>
<feature type="transmembrane region" description="Helical" evidence="9">
    <location>
        <begin position="304"/>
        <end position="324"/>
    </location>
</feature>
<dbReference type="PANTHER" id="PTHR42718">
    <property type="entry name" value="MAJOR FACILITATOR SUPERFAMILY MULTIDRUG TRANSPORTER MFSC"/>
    <property type="match status" value="1"/>
</dbReference>
<feature type="transmembrane region" description="Helical" evidence="9">
    <location>
        <begin position="55"/>
        <end position="74"/>
    </location>
</feature>
<dbReference type="SUPFAM" id="SSF103473">
    <property type="entry name" value="MFS general substrate transporter"/>
    <property type="match status" value="2"/>
</dbReference>
<feature type="transmembrane region" description="Helical" evidence="9">
    <location>
        <begin position="145"/>
        <end position="166"/>
    </location>
</feature>
<feature type="transmembrane region" description="Helical" evidence="9">
    <location>
        <begin position="172"/>
        <end position="193"/>
    </location>
</feature>
<feature type="region of interest" description="Disordered" evidence="8">
    <location>
        <begin position="504"/>
        <end position="524"/>
    </location>
</feature>
<dbReference type="eggNOG" id="COG2814">
    <property type="taxonomic scope" value="Bacteria"/>
</dbReference>
<feature type="transmembrane region" description="Helical" evidence="9">
    <location>
        <begin position="21"/>
        <end position="43"/>
    </location>
</feature>
<evidence type="ECO:0000256" key="7">
    <source>
        <dbReference type="ARBA" id="ARBA00023136"/>
    </source>
</evidence>
<comment type="subcellular location">
    <subcellularLocation>
        <location evidence="1">Cell membrane</location>
        <topology evidence="1">Multi-pass membrane protein</topology>
    </subcellularLocation>
</comment>
<evidence type="ECO:0000256" key="4">
    <source>
        <dbReference type="ARBA" id="ARBA00022475"/>
    </source>
</evidence>
<feature type="transmembrane region" description="Helical" evidence="9">
    <location>
        <begin position="406"/>
        <end position="423"/>
    </location>
</feature>
<name>F0SWB9_SYNGF</name>
<dbReference type="GO" id="GO:0005886">
    <property type="term" value="C:plasma membrane"/>
    <property type="evidence" value="ECO:0007669"/>
    <property type="project" value="UniProtKB-SubCell"/>
</dbReference>
<dbReference type="AlphaFoldDB" id="F0SWB9"/>
<dbReference type="Gene3D" id="1.20.1720.10">
    <property type="entry name" value="Multidrug resistance protein D"/>
    <property type="match status" value="1"/>
</dbReference>
<dbReference type="InterPro" id="IPR020846">
    <property type="entry name" value="MFS_dom"/>
</dbReference>
<feature type="transmembrane region" description="Helical" evidence="9">
    <location>
        <begin position="336"/>
        <end position="355"/>
    </location>
</feature>
<evidence type="ECO:0000256" key="9">
    <source>
        <dbReference type="SAM" id="Phobius"/>
    </source>
</evidence>
<dbReference type="Pfam" id="PF07690">
    <property type="entry name" value="MFS_1"/>
    <property type="match status" value="1"/>
</dbReference>
<dbReference type="NCBIfam" id="TIGR00711">
    <property type="entry name" value="efflux_EmrB"/>
    <property type="match status" value="1"/>
</dbReference>
<feature type="transmembrane region" description="Helical" evidence="9">
    <location>
        <begin position="205"/>
        <end position="224"/>
    </location>
</feature>
<dbReference type="InterPro" id="IPR036259">
    <property type="entry name" value="MFS_trans_sf"/>
</dbReference>
<evidence type="ECO:0000256" key="3">
    <source>
        <dbReference type="ARBA" id="ARBA00022448"/>
    </source>
</evidence>
<reference evidence="11 12" key="1">
    <citation type="journal article" date="2011" name="Stand. Genomic Sci.">
        <title>Complete genome sequence of Syntrophobotulus glycolicus type strain (FlGlyR).</title>
        <authorList>
            <person name="Han C."/>
            <person name="Mwirichia R."/>
            <person name="Chertkov O."/>
            <person name="Held B."/>
            <person name="Lapidus A."/>
            <person name="Nolan M."/>
            <person name="Lucas S."/>
            <person name="Hammon N."/>
            <person name="Deshpande S."/>
            <person name="Cheng J.F."/>
            <person name="Tapia R."/>
            <person name="Goodwin L."/>
            <person name="Pitluck S."/>
            <person name="Huntemann M."/>
            <person name="Liolios K."/>
            <person name="Ivanova N."/>
            <person name="Pagani I."/>
            <person name="Mavromatis K."/>
            <person name="Ovchinikova G."/>
            <person name="Pati A."/>
            <person name="Chen A."/>
            <person name="Palaniappan K."/>
            <person name="Land M."/>
            <person name="Hauser L."/>
            <person name="Brambilla E.M."/>
            <person name="Rohde M."/>
            <person name="Spring S."/>
            <person name="Sikorski J."/>
            <person name="Goker M."/>
            <person name="Woyke T."/>
            <person name="Bristow J."/>
            <person name="Eisen J.A."/>
            <person name="Markowitz V."/>
            <person name="Hugenholtz P."/>
            <person name="Kyrpides N.C."/>
            <person name="Klenk H.P."/>
            <person name="Detter J.C."/>
        </authorList>
    </citation>
    <scope>NUCLEOTIDE SEQUENCE [LARGE SCALE GENOMIC DNA]</scope>
    <source>
        <strain evidence="12">DSM 8271 / FlGlyR</strain>
    </source>
</reference>
<evidence type="ECO:0000259" key="10">
    <source>
        <dbReference type="PROSITE" id="PS50850"/>
    </source>
</evidence>
<evidence type="ECO:0000313" key="12">
    <source>
        <dbReference type="Proteomes" id="UP000007488"/>
    </source>
</evidence>
<dbReference type="PRINTS" id="PR01036">
    <property type="entry name" value="TCRTETB"/>
</dbReference>
<keyword evidence="6 9" id="KW-1133">Transmembrane helix</keyword>
<dbReference type="InterPro" id="IPR011701">
    <property type="entry name" value="MFS"/>
</dbReference>
<evidence type="ECO:0000313" key="11">
    <source>
        <dbReference type="EMBL" id="ADY54605.1"/>
    </source>
</evidence>
<keyword evidence="4" id="KW-1003">Cell membrane</keyword>
<dbReference type="Gene3D" id="1.20.1250.20">
    <property type="entry name" value="MFS general substrate transporter like domains"/>
    <property type="match status" value="1"/>
</dbReference>
<dbReference type="HOGENOM" id="CLU_000960_28_0_9"/>
<comment type="similarity">
    <text evidence="2">Belongs to the major facilitator superfamily. EmrB family.</text>
</comment>
<keyword evidence="7 9" id="KW-0472">Membrane</keyword>
<dbReference type="PANTHER" id="PTHR42718:SF9">
    <property type="entry name" value="MAJOR FACILITATOR SUPERFAMILY MULTIDRUG TRANSPORTER MFSC"/>
    <property type="match status" value="1"/>
</dbReference>
<dbReference type="CDD" id="cd17503">
    <property type="entry name" value="MFS_LmrB_MDR_like"/>
    <property type="match status" value="1"/>
</dbReference>
<dbReference type="GO" id="GO:0022857">
    <property type="term" value="F:transmembrane transporter activity"/>
    <property type="evidence" value="ECO:0007669"/>
    <property type="project" value="InterPro"/>
</dbReference>
<dbReference type="InterPro" id="IPR004638">
    <property type="entry name" value="EmrB-like"/>
</dbReference>
<keyword evidence="3" id="KW-0813">Transport</keyword>
<dbReference type="KEGG" id="sgy:Sgly_0234"/>
<dbReference type="RefSeq" id="WP_013623476.1">
    <property type="nucleotide sequence ID" value="NC_015172.1"/>
</dbReference>
<keyword evidence="12" id="KW-1185">Reference proteome</keyword>
<dbReference type="Proteomes" id="UP000007488">
    <property type="component" value="Chromosome"/>
</dbReference>
<organism evidence="11 12">
    <name type="scientific">Syntrophobotulus glycolicus (strain DSM 8271 / FlGlyR)</name>
    <dbReference type="NCBI Taxonomy" id="645991"/>
    <lineage>
        <taxon>Bacteria</taxon>
        <taxon>Bacillati</taxon>
        <taxon>Bacillota</taxon>
        <taxon>Clostridia</taxon>
        <taxon>Eubacteriales</taxon>
        <taxon>Desulfitobacteriaceae</taxon>
        <taxon>Syntrophobotulus</taxon>
    </lineage>
</organism>
<gene>
    <name evidence="11" type="ordered locus">Sgly_0234</name>
</gene>
<feature type="transmembrane region" description="Helical" evidence="9">
    <location>
        <begin position="274"/>
        <end position="298"/>
    </location>
</feature>
<evidence type="ECO:0000256" key="5">
    <source>
        <dbReference type="ARBA" id="ARBA00022692"/>
    </source>
</evidence>
<dbReference type="EMBL" id="CP002547">
    <property type="protein sequence ID" value="ADY54605.1"/>
    <property type="molecule type" value="Genomic_DNA"/>
</dbReference>